<dbReference type="Gene3D" id="1.10.10.60">
    <property type="entry name" value="Homeodomain-like"/>
    <property type="match status" value="2"/>
</dbReference>
<comment type="caution">
    <text evidence="6">The sequence shown here is derived from an EMBL/GenBank/DDBJ whole genome shotgun (WGS) entry which is preliminary data.</text>
</comment>
<keyword evidence="7" id="KW-1185">Reference proteome</keyword>
<sequence>MLFFGFYFLLAKIPEKVIFGNYLRSRRIIGIALLLLAANYSVHFFFGIRFKNANAAILMNLSTYFLCYWLFSSALTTLLDRFYITKRRLRTHISLWVIFSILSCIVLMLLPEGILQTIALFALAAWLVTYGFVLARRLILAYNRAIRIFNETYSDDIGAYIKWLSIFTWWAVIFGVGCGLLTFLPDKYVYIWILSSIPFYGYLFYSYQNYMIFYEQVERTLEIENAADDEKKKTETEKESPKYFDGIESSLMPWLENKSYTQSGFTIQDMAKTLGTNRTYLNAYIKDKYHATFCEWITGLRLEYAKTMLKEHPEMSIQKIAESSGFLSRSYFIKSFTEKEGCTPAKWRKP</sequence>
<name>A0ABR8V825_9BACT</name>
<feature type="domain" description="HTH araC/xylS-type" evidence="5">
    <location>
        <begin position="249"/>
        <end position="350"/>
    </location>
</feature>
<keyword evidence="3" id="KW-0804">Transcription</keyword>
<dbReference type="PANTHER" id="PTHR43280:SF2">
    <property type="entry name" value="HTH-TYPE TRANSCRIPTIONAL REGULATOR EXSA"/>
    <property type="match status" value="1"/>
</dbReference>
<gene>
    <name evidence="6" type="ORF">H9626_01565</name>
</gene>
<dbReference type="Pfam" id="PF12833">
    <property type="entry name" value="HTH_18"/>
    <property type="match status" value="1"/>
</dbReference>
<dbReference type="PROSITE" id="PS00041">
    <property type="entry name" value="HTH_ARAC_FAMILY_1"/>
    <property type="match status" value="1"/>
</dbReference>
<keyword evidence="4" id="KW-0472">Membrane</keyword>
<protein>
    <submittedName>
        <fullName evidence="6">Helix-turn-helix transcriptional regulator</fullName>
    </submittedName>
</protein>
<feature type="transmembrane region" description="Helical" evidence="4">
    <location>
        <begin position="117"/>
        <end position="139"/>
    </location>
</feature>
<evidence type="ECO:0000256" key="2">
    <source>
        <dbReference type="ARBA" id="ARBA00023125"/>
    </source>
</evidence>
<keyword evidence="1" id="KW-0805">Transcription regulation</keyword>
<evidence type="ECO:0000256" key="4">
    <source>
        <dbReference type="SAM" id="Phobius"/>
    </source>
</evidence>
<evidence type="ECO:0000259" key="5">
    <source>
        <dbReference type="PROSITE" id="PS01124"/>
    </source>
</evidence>
<dbReference type="PANTHER" id="PTHR43280">
    <property type="entry name" value="ARAC-FAMILY TRANSCRIPTIONAL REGULATOR"/>
    <property type="match status" value="1"/>
</dbReference>
<feature type="transmembrane region" description="Helical" evidence="4">
    <location>
        <begin position="189"/>
        <end position="207"/>
    </location>
</feature>
<dbReference type="InterPro" id="IPR009057">
    <property type="entry name" value="Homeodomain-like_sf"/>
</dbReference>
<dbReference type="InterPro" id="IPR018062">
    <property type="entry name" value="HTH_AraC-typ_CS"/>
</dbReference>
<feature type="transmembrane region" description="Helical" evidence="4">
    <location>
        <begin position="28"/>
        <end position="50"/>
    </location>
</feature>
<dbReference type="RefSeq" id="WP_191709839.1">
    <property type="nucleotide sequence ID" value="NZ_JACSPQ010000001.1"/>
</dbReference>
<keyword evidence="4" id="KW-0812">Transmembrane</keyword>
<keyword evidence="2" id="KW-0238">DNA-binding</keyword>
<feature type="transmembrane region" description="Helical" evidence="4">
    <location>
        <begin position="56"/>
        <end position="79"/>
    </location>
</feature>
<dbReference type="SMART" id="SM00342">
    <property type="entry name" value="HTH_ARAC"/>
    <property type="match status" value="1"/>
</dbReference>
<evidence type="ECO:0000256" key="1">
    <source>
        <dbReference type="ARBA" id="ARBA00023015"/>
    </source>
</evidence>
<evidence type="ECO:0000313" key="6">
    <source>
        <dbReference type="EMBL" id="MBD8000917.1"/>
    </source>
</evidence>
<evidence type="ECO:0000313" key="7">
    <source>
        <dbReference type="Proteomes" id="UP000616346"/>
    </source>
</evidence>
<dbReference type="PROSITE" id="PS01124">
    <property type="entry name" value="HTH_ARAC_FAMILY_2"/>
    <property type="match status" value="1"/>
</dbReference>
<dbReference type="SUPFAM" id="SSF46689">
    <property type="entry name" value="Homeodomain-like"/>
    <property type="match status" value="1"/>
</dbReference>
<evidence type="ECO:0000256" key="3">
    <source>
        <dbReference type="ARBA" id="ARBA00023163"/>
    </source>
</evidence>
<accession>A0ABR8V825</accession>
<feature type="transmembrane region" description="Helical" evidence="4">
    <location>
        <begin position="160"/>
        <end position="183"/>
    </location>
</feature>
<dbReference type="InterPro" id="IPR018060">
    <property type="entry name" value="HTH_AraC"/>
</dbReference>
<feature type="transmembrane region" description="Helical" evidence="4">
    <location>
        <begin position="91"/>
        <end position="111"/>
    </location>
</feature>
<keyword evidence="4" id="KW-1133">Transmembrane helix</keyword>
<dbReference type="Proteomes" id="UP000616346">
    <property type="component" value="Unassembled WGS sequence"/>
</dbReference>
<organism evidence="6 7">
    <name type="scientific">Phocaeicola faecium</name>
    <dbReference type="NCBI Taxonomy" id="2762213"/>
    <lineage>
        <taxon>Bacteria</taxon>
        <taxon>Pseudomonadati</taxon>
        <taxon>Bacteroidota</taxon>
        <taxon>Bacteroidia</taxon>
        <taxon>Bacteroidales</taxon>
        <taxon>Bacteroidaceae</taxon>
        <taxon>Phocaeicola</taxon>
    </lineage>
</organism>
<dbReference type="EMBL" id="JACSPQ010000001">
    <property type="protein sequence ID" value="MBD8000917.1"/>
    <property type="molecule type" value="Genomic_DNA"/>
</dbReference>
<proteinExistence type="predicted"/>
<reference evidence="6 7" key="1">
    <citation type="submission" date="2020-08" db="EMBL/GenBank/DDBJ databases">
        <title>A Genomic Blueprint of the Chicken Gut Microbiome.</title>
        <authorList>
            <person name="Gilroy R."/>
            <person name="Ravi A."/>
            <person name="Getino M."/>
            <person name="Pursley I."/>
            <person name="Horton D.L."/>
            <person name="Alikhan N.-F."/>
            <person name="Baker D."/>
            <person name="Gharbi K."/>
            <person name="Hall N."/>
            <person name="Watson M."/>
            <person name="Adriaenssens E.M."/>
            <person name="Foster-Nyarko E."/>
            <person name="Jarju S."/>
            <person name="Secka A."/>
            <person name="Antonio M."/>
            <person name="Oren A."/>
            <person name="Chaudhuri R."/>
            <person name="La Ragione R.M."/>
            <person name="Hildebrand F."/>
            <person name="Pallen M.J."/>
        </authorList>
    </citation>
    <scope>NUCLEOTIDE SEQUENCE [LARGE SCALE GENOMIC DNA]</scope>
    <source>
        <strain evidence="6 7">Sa1YUN3</strain>
    </source>
</reference>